<evidence type="ECO:0000313" key="3">
    <source>
        <dbReference type="EMBL" id="KAJ7326258.1"/>
    </source>
</evidence>
<feature type="region of interest" description="Disordered" evidence="1">
    <location>
        <begin position="175"/>
        <end position="208"/>
    </location>
</feature>
<keyword evidence="2" id="KW-0812">Transmembrane</keyword>
<proteinExistence type="predicted"/>
<reference evidence="3" key="1">
    <citation type="submission" date="2023-03" db="EMBL/GenBank/DDBJ databases">
        <title>Massive genome expansion in bonnet fungi (Mycena s.s.) driven by repeated elements and novel gene families across ecological guilds.</title>
        <authorList>
            <consortium name="Lawrence Berkeley National Laboratory"/>
            <person name="Harder C.B."/>
            <person name="Miyauchi S."/>
            <person name="Viragh M."/>
            <person name="Kuo A."/>
            <person name="Thoen E."/>
            <person name="Andreopoulos B."/>
            <person name="Lu D."/>
            <person name="Skrede I."/>
            <person name="Drula E."/>
            <person name="Henrissat B."/>
            <person name="Morin E."/>
            <person name="Kohler A."/>
            <person name="Barry K."/>
            <person name="LaButti K."/>
            <person name="Morin E."/>
            <person name="Salamov A."/>
            <person name="Lipzen A."/>
            <person name="Mereny Z."/>
            <person name="Hegedus B."/>
            <person name="Baldrian P."/>
            <person name="Stursova M."/>
            <person name="Weitz H."/>
            <person name="Taylor A."/>
            <person name="Grigoriev I.V."/>
            <person name="Nagy L.G."/>
            <person name="Martin F."/>
            <person name="Kauserud H."/>
        </authorList>
    </citation>
    <scope>NUCLEOTIDE SEQUENCE</scope>
    <source>
        <strain evidence="3">CBHHK002</strain>
    </source>
</reference>
<evidence type="ECO:0000313" key="4">
    <source>
        <dbReference type="Proteomes" id="UP001218218"/>
    </source>
</evidence>
<feature type="transmembrane region" description="Helical" evidence="2">
    <location>
        <begin position="5"/>
        <end position="22"/>
    </location>
</feature>
<accession>A0AAD6ZKD1</accession>
<protein>
    <submittedName>
        <fullName evidence="3">Uncharacterized protein</fullName>
    </submittedName>
</protein>
<evidence type="ECO:0000256" key="2">
    <source>
        <dbReference type="SAM" id="Phobius"/>
    </source>
</evidence>
<keyword evidence="2" id="KW-0472">Membrane</keyword>
<organism evidence="3 4">
    <name type="scientific">Mycena albidolilacea</name>
    <dbReference type="NCBI Taxonomy" id="1033008"/>
    <lineage>
        <taxon>Eukaryota</taxon>
        <taxon>Fungi</taxon>
        <taxon>Dikarya</taxon>
        <taxon>Basidiomycota</taxon>
        <taxon>Agaricomycotina</taxon>
        <taxon>Agaricomycetes</taxon>
        <taxon>Agaricomycetidae</taxon>
        <taxon>Agaricales</taxon>
        <taxon>Marasmiineae</taxon>
        <taxon>Mycenaceae</taxon>
        <taxon>Mycena</taxon>
    </lineage>
</organism>
<gene>
    <name evidence="3" type="ORF">DFH08DRAFT_940957</name>
</gene>
<keyword evidence="2" id="KW-1133">Transmembrane helix</keyword>
<keyword evidence="4" id="KW-1185">Reference proteome</keyword>
<sequence length="232" mass="25571">MQEQLTSQIISLLSLILIPFIPNSTLRYIAVVLASISLAAYLVYHNAPTHQASRLDAAAKEVNTLFEVATAECIRDPRFVYEAGLKLTEYDPRICTGVLADHIQTKLRGVDSAFTNPQHEGHRVVHRRMSARTGRVAFVGLACARMRAPAEVSGGHRSEDGDSGQRIFGRKDRIQPAAPLPDQPPDERPSVFEVCSGKPPTASTDEYPQCMSFRTGSVPYGWDLDQSMDFSV</sequence>
<comment type="caution">
    <text evidence="3">The sequence shown here is derived from an EMBL/GenBank/DDBJ whole genome shotgun (WGS) entry which is preliminary data.</text>
</comment>
<dbReference type="Proteomes" id="UP001218218">
    <property type="component" value="Unassembled WGS sequence"/>
</dbReference>
<evidence type="ECO:0000256" key="1">
    <source>
        <dbReference type="SAM" id="MobiDB-lite"/>
    </source>
</evidence>
<dbReference type="EMBL" id="JARIHO010000042">
    <property type="protein sequence ID" value="KAJ7326258.1"/>
    <property type="molecule type" value="Genomic_DNA"/>
</dbReference>
<name>A0AAD6ZKD1_9AGAR</name>
<dbReference type="AlphaFoldDB" id="A0AAD6ZKD1"/>